<dbReference type="EMBL" id="BSOA01000012">
    <property type="protein sequence ID" value="GLQ87734.1"/>
    <property type="molecule type" value="Genomic_DNA"/>
</dbReference>
<dbReference type="PANTHER" id="PTHR33154:SF33">
    <property type="entry name" value="TRANSCRIPTIONAL REPRESSOR SDPR"/>
    <property type="match status" value="1"/>
</dbReference>
<evidence type="ECO:0000256" key="3">
    <source>
        <dbReference type="ARBA" id="ARBA00023163"/>
    </source>
</evidence>
<keyword evidence="1" id="KW-0805">Transcription regulation</keyword>
<proteinExistence type="predicted"/>
<dbReference type="PANTHER" id="PTHR33154">
    <property type="entry name" value="TRANSCRIPTIONAL REGULATOR, ARSR FAMILY"/>
    <property type="match status" value="1"/>
</dbReference>
<sequence>MTYESALAALSDPMRRTILERVAATPRSVGEIAQDLPISRPAVSQHLKVLKEAELVREERVGTRRIYHADSAALGELRAYVDHMWRTALGAFSDAVAEENQKK</sequence>
<dbReference type="RefSeq" id="WP_284331182.1">
    <property type="nucleotide sequence ID" value="NZ_BSOA01000012.1"/>
</dbReference>
<accession>A0ABQ5X801</accession>
<keyword evidence="3" id="KW-0804">Transcription</keyword>
<evidence type="ECO:0000256" key="2">
    <source>
        <dbReference type="ARBA" id="ARBA00023125"/>
    </source>
</evidence>
<dbReference type="InterPro" id="IPR011991">
    <property type="entry name" value="ArsR-like_HTH"/>
</dbReference>
<dbReference type="SMART" id="SM00418">
    <property type="entry name" value="HTH_ARSR"/>
    <property type="match status" value="1"/>
</dbReference>
<evidence type="ECO:0000313" key="5">
    <source>
        <dbReference type="EMBL" id="GLQ87734.1"/>
    </source>
</evidence>
<evidence type="ECO:0000259" key="4">
    <source>
        <dbReference type="PROSITE" id="PS50987"/>
    </source>
</evidence>
<dbReference type="InterPro" id="IPR036388">
    <property type="entry name" value="WH-like_DNA-bd_sf"/>
</dbReference>
<dbReference type="SUPFAM" id="SSF46785">
    <property type="entry name" value="Winged helix' DNA-binding domain"/>
    <property type="match status" value="1"/>
</dbReference>
<evidence type="ECO:0000256" key="1">
    <source>
        <dbReference type="ARBA" id="ARBA00023015"/>
    </source>
</evidence>
<dbReference type="PROSITE" id="PS50987">
    <property type="entry name" value="HTH_ARSR_2"/>
    <property type="match status" value="1"/>
</dbReference>
<dbReference type="InterPro" id="IPR036390">
    <property type="entry name" value="WH_DNA-bd_sf"/>
</dbReference>
<dbReference type="PRINTS" id="PR00778">
    <property type="entry name" value="HTHARSR"/>
</dbReference>
<dbReference type="Gene3D" id="1.10.10.10">
    <property type="entry name" value="Winged helix-like DNA-binding domain superfamily/Winged helix DNA-binding domain"/>
    <property type="match status" value="1"/>
</dbReference>
<keyword evidence="6" id="KW-1185">Reference proteome</keyword>
<dbReference type="Proteomes" id="UP001156627">
    <property type="component" value="Unassembled WGS sequence"/>
</dbReference>
<reference evidence="6" key="1">
    <citation type="journal article" date="2019" name="Int. J. Syst. Evol. Microbiol.">
        <title>The Global Catalogue of Microorganisms (GCM) 10K type strain sequencing project: providing services to taxonomists for standard genome sequencing and annotation.</title>
        <authorList>
            <consortium name="The Broad Institute Genomics Platform"/>
            <consortium name="The Broad Institute Genome Sequencing Center for Infectious Disease"/>
            <person name="Wu L."/>
            <person name="Ma J."/>
        </authorList>
    </citation>
    <scope>NUCLEOTIDE SEQUENCE [LARGE SCALE GENOMIC DNA]</scope>
    <source>
        <strain evidence="6">NBRC 111981</strain>
    </source>
</reference>
<dbReference type="NCBIfam" id="NF033788">
    <property type="entry name" value="HTH_metalloreg"/>
    <property type="match status" value="1"/>
</dbReference>
<dbReference type="InterPro" id="IPR001845">
    <property type="entry name" value="HTH_ArsR_DNA-bd_dom"/>
</dbReference>
<dbReference type="Pfam" id="PF12840">
    <property type="entry name" value="HTH_20"/>
    <property type="match status" value="1"/>
</dbReference>
<comment type="caution">
    <text evidence="5">The sequence shown here is derived from an EMBL/GenBank/DDBJ whole genome shotgun (WGS) entry which is preliminary data.</text>
</comment>
<dbReference type="CDD" id="cd00090">
    <property type="entry name" value="HTH_ARSR"/>
    <property type="match status" value="1"/>
</dbReference>
<organism evidence="5 6">
    <name type="scientific">Dyella flagellata</name>
    <dbReference type="NCBI Taxonomy" id="1867833"/>
    <lineage>
        <taxon>Bacteria</taxon>
        <taxon>Pseudomonadati</taxon>
        <taxon>Pseudomonadota</taxon>
        <taxon>Gammaproteobacteria</taxon>
        <taxon>Lysobacterales</taxon>
        <taxon>Rhodanobacteraceae</taxon>
        <taxon>Dyella</taxon>
    </lineage>
</organism>
<evidence type="ECO:0000313" key="6">
    <source>
        <dbReference type="Proteomes" id="UP001156627"/>
    </source>
</evidence>
<gene>
    <name evidence="5" type="ORF">GCM10007898_13020</name>
</gene>
<name>A0ABQ5X801_9GAMM</name>
<keyword evidence="2" id="KW-0238">DNA-binding</keyword>
<feature type="domain" description="HTH arsR-type" evidence="4">
    <location>
        <begin position="1"/>
        <end position="88"/>
    </location>
</feature>
<protein>
    <submittedName>
        <fullName evidence="5">Transcriptional regulator</fullName>
    </submittedName>
</protein>
<dbReference type="InterPro" id="IPR051081">
    <property type="entry name" value="HTH_MetalResp_TranReg"/>
</dbReference>